<dbReference type="Gene3D" id="3.30.429.10">
    <property type="entry name" value="Macrophage Migration Inhibitory Factor"/>
    <property type="match status" value="1"/>
</dbReference>
<name>A0A563EV19_9PSEU</name>
<proteinExistence type="predicted"/>
<keyword evidence="1" id="KW-0413">Isomerase</keyword>
<dbReference type="PANTHER" id="PTHR37950:SF1">
    <property type="entry name" value="4-HYDROXYPHENYLACETATE CATABOLISM PROTEIN"/>
    <property type="match status" value="1"/>
</dbReference>
<keyword evidence="2" id="KW-1185">Reference proteome</keyword>
<dbReference type="InterPro" id="IPR014347">
    <property type="entry name" value="Tautomerase/MIF_sf"/>
</dbReference>
<dbReference type="SUPFAM" id="SSF55331">
    <property type="entry name" value="Tautomerase/MIF"/>
    <property type="match status" value="1"/>
</dbReference>
<gene>
    <name evidence="1" type="ORF">FKR81_15040</name>
</gene>
<dbReference type="EMBL" id="VOBR01000008">
    <property type="protein sequence ID" value="TWP51516.1"/>
    <property type="molecule type" value="Genomic_DNA"/>
</dbReference>
<dbReference type="RefSeq" id="WP_146352312.1">
    <property type="nucleotide sequence ID" value="NZ_VOBR01000008.1"/>
</dbReference>
<evidence type="ECO:0000313" key="1">
    <source>
        <dbReference type="EMBL" id="TWP51516.1"/>
    </source>
</evidence>
<sequence length="119" mass="12842">MPQITVDYSPELSRSFDRRGFALALHKAAGPVVGSEPAHFKTRFRPIDECVIGEDTGGAAMVHVRVGLLTGRTTEAKQQLGAVVLEQAGQSITPVPGLSVSVTVEVFDMDRETYQRTSV</sequence>
<evidence type="ECO:0000313" key="2">
    <source>
        <dbReference type="Proteomes" id="UP000316639"/>
    </source>
</evidence>
<organism evidence="1 2">
    <name type="scientific">Lentzea tibetensis</name>
    <dbReference type="NCBI Taxonomy" id="2591470"/>
    <lineage>
        <taxon>Bacteria</taxon>
        <taxon>Bacillati</taxon>
        <taxon>Actinomycetota</taxon>
        <taxon>Actinomycetes</taxon>
        <taxon>Pseudonocardiales</taxon>
        <taxon>Pseudonocardiaceae</taxon>
        <taxon>Lentzea</taxon>
    </lineage>
</organism>
<accession>A0A563EV19</accession>
<dbReference type="PANTHER" id="PTHR37950">
    <property type="entry name" value="4-HYDROXYPHENYLACETATE CATABOLISM PROTEIN"/>
    <property type="match status" value="1"/>
</dbReference>
<dbReference type="GO" id="GO:0008704">
    <property type="term" value="F:5-carboxymethyl-2-hydroxymuconate delta-isomerase activity"/>
    <property type="evidence" value="ECO:0007669"/>
    <property type="project" value="InterPro"/>
</dbReference>
<dbReference type="InterPro" id="IPR004220">
    <property type="entry name" value="5-COMe_2-OHmuconate_Isoase"/>
</dbReference>
<reference evidence="1 2" key="1">
    <citation type="submission" date="2019-07" db="EMBL/GenBank/DDBJ databases">
        <title>Lentzea xizangensis sp. nov., isolated from Qinghai-Tibetan Plateau Soils.</title>
        <authorList>
            <person name="Huang J."/>
        </authorList>
    </citation>
    <scope>NUCLEOTIDE SEQUENCE [LARGE SCALE GENOMIC DNA]</scope>
    <source>
        <strain evidence="1 2">FXJ1.1311</strain>
    </source>
</reference>
<comment type="caution">
    <text evidence="1">The sequence shown here is derived from an EMBL/GenBank/DDBJ whole genome shotgun (WGS) entry which is preliminary data.</text>
</comment>
<protein>
    <submittedName>
        <fullName evidence="1">Isomerase</fullName>
    </submittedName>
</protein>
<dbReference type="AlphaFoldDB" id="A0A563EV19"/>
<dbReference type="OrthoDB" id="7203947at2"/>
<dbReference type="Proteomes" id="UP000316639">
    <property type="component" value="Unassembled WGS sequence"/>
</dbReference>